<dbReference type="PANTHER" id="PTHR34154">
    <property type="entry name" value="ALKALI-SENSITIVE LINKAGE PROTEIN 1"/>
    <property type="match status" value="1"/>
</dbReference>
<dbReference type="GO" id="GO:0071966">
    <property type="term" value="P:fungal-type cell wall polysaccharide metabolic process"/>
    <property type="evidence" value="ECO:0007669"/>
    <property type="project" value="TreeGrafter"/>
</dbReference>
<evidence type="ECO:0000313" key="4">
    <source>
        <dbReference type="Proteomes" id="UP000327013"/>
    </source>
</evidence>
<dbReference type="InterPro" id="IPR024655">
    <property type="entry name" value="Asl1_glyco_hydro_catalytic"/>
</dbReference>
<dbReference type="InterPro" id="IPR053183">
    <property type="entry name" value="ASL1"/>
</dbReference>
<name>A0A5N6KWP3_9ROSI</name>
<gene>
    <name evidence="3" type="ORF">FH972_023835</name>
</gene>
<dbReference type="SUPFAM" id="SSF51445">
    <property type="entry name" value="(Trans)glycosidases"/>
    <property type="match status" value="1"/>
</dbReference>
<dbReference type="PANTHER" id="PTHR34154:SF3">
    <property type="entry name" value="ALKALI-SENSITIVE LINKAGE PROTEIN 1"/>
    <property type="match status" value="1"/>
</dbReference>
<dbReference type="EMBL" id="VIBQ01000014">
    <property type="protein sequence ID" value="KAB8349822.1"/>
    <property type="molecule type" value="Genomic_DNA"/>
</dbReference>
<protein>
    <recommendedName>
        <fullName evidence="2">Asl1-like glycosyl hydrolase catalytic domain-containing protein</fullName>
    </recommendedName>
</protein>
<reference evidence="3 4" key="1">
    <citation type="submission" date="2019-06" db="EMBL/GenBank/DDBJ databases">
        <title>A chromosomal-level reference genome of Carpinus fangiana (Coryloideae, Betulaceae).</title>
        <authorList>
            <person name="Yang X."/>
            <person name="Wang Z."/>
            <person name="Zhang L."/>
            <person name="Hao G."/>
            <person name="Liu J."/>
            <person name="Yang Y."/>
        </authorList>
    </citation>
    <scope>NUCLEOTIDE SEQUENCE [LARGE SCALE GENOMIC DNA]</scope>
    <source>
        <strain evidence="3">Cfa_2016G</strain>
        <tissue evidence="3">Leaf</tissue>
    </source>
</reference>
<dbReference type="InterPro" id="IPR017853">
    <property type="entry name" value="GH"/>
</dbReference>
<keyword evidence="1" id="KW-0732">Signal</keyword>
<comment type="caution">
    <text evidence="3">The sequence shown here is derived from an EMBL/GenBank/DDBJ whole genome shotgun (WGS) entry which is preliminary data.</text>
</comment>
<feature type="signal peptide" evidence="1">
    <location>
        <begin position="1"/>
        <end position="25"/>
    </location>
</feature>
<keyword evidence="4" id="KW-1185">Reference proteome</keyword>
<dbReference type="Proteomes" id="UP000327013">
    <property type="component" value="Unassembled WGS sequence"/>
</dbReference>
<proteinExistence type="predicted"/>
<accession>A0A5N6KWP3</accession>
<feature type="chain" id="PRO_5024297795" description="Asl1-like glycosyl hydrolase catalytic domain-containing protein" evidence="1">
    <location>
        <begin position="26"/>
        <end position="287"/>
    </location>
</feature>
<evidence type="ECO:0000259" key="2">
    <source>
        <dbReference type="Pfam" id="PF11790"/>
    </source>
</evidence>
<dbReference type="Gene3D" id="3.20.20.80">
    <property type="entry name" value="Glycosidases"/>
    <property type="match status" value="1"/>
</dbReference>
<organism evidence="3 4">
    <name type="scientific">Carpinus fangiana</name>
    <dbReference type="NCBI Taxonomy" id="176857"/>
    <lineage>
        <taxon>Eukaryota</taxon>
        <taxon>Viridiplantae</taxon>
        <taxon>Streptophyta</taxon>
        <taxon>Embryophyta</taxon>
        <taxon>Tracheophyta</taxon>
        <taxon>Spermatophyta</taxon>
        <taxon>Magnoliopsida</taxon>
        <taxon>eudicotyledons</taxon>
        <taxon>Gunneridae</taxon>
        <taxon>Pentapetalae</taxon>
        <taxon>rosids</taxon>
        <taxon>fabids</taxon>
        <taxon>Fagales</taxon>
        <taxon>Betulaceae</taxon>
        <taxon>Carpinus</taxon>
    </lineage>
</organism>
<sequence>MVSKTSVGKWPVQLALLLATQKVAALDYGLPWAADNTWGTTATQAGKLTWFHHWQMTSVQQLVDGGAEYVPMLWGPKYESEWYNDIMPEFDANPPKHILAMNEPDIESQANMSPEDAAGYYQSMLAPLRDRFEGVQISSPQLCYDIDWMKSFMDSLSQQGGHVDFLAIHHYQGWDSIDQLTQYVENIHNLWPDLKIWMTEYGVTSESGPSEQNVQDYMIEATQWLEQTGYVDRAAWFGAFAVSNPPDDYATGLNAIFNDDGSLRDQGRWWTQGGTFDAKKRSIEFRA</sequence>
<dbReference type="AlphaFoldDB" id="A0A5N6KWP3"/>
<evidence type="ECO:0000313" key="3">
    <source>
        <dbReference type="EMBL" id="KAB8349822.1"/>
    </source>
</evidence>
<feature type="domain" description="Asl1-like glycosyl hydrolase catalytic" evidence="2">
    <location>
        <begin position="36"/>
        <end position="269"/>
    </location>
</feature>
<dbReference type="OrthoDB" id="5959761at2759"/>
<evidence type="ECO:0000256" key="1">
    <source>
        <dbReference type="SAM" id="SignalP"/>
    </source>
</evidence>
<dbReference type="Pfam" id="PF11790">
    <property type="entry name" value="Glyco_hydro_cc"/>
    <property type="match status" value="1"/>
</dbReference>